<feature type="compositionally biased region" description="Basic and acidic residues" evidence="1">
    <location>
        <begin position="48"/>
        <end position="59"/>
    </location>
</feature>
<dbReference type="EMBL" id="JAROCA020000001">
    <property type="protein sequence ID" value="MDY0405376.1"/>
    <property type="molecule type" value="Genomic_DNA"/>
</dbReference>
<accession>A0ABU5CGH2</accession>
<name>A0ABU5CGH2_9BACI</name>
<dbReference type="Proteomes" id="UP001228376">
    <property type="component" value="Unassembled WGS sequence"/>
</dbReference>
<evidence type="ECO:0000313" key="2">
    <source>
        <dbReference type="EMBL" id="MDY0405376.1"/>
    </source>
</evidence>
<reference evidence="2 3" key="1">
    <citation type="submission" date="2023-10" db="EMBL/GenBank/DDBJ databases">
        <title>179-bfca-hs.</title>
        <authorList>
            <person name="Miliotis G."/>
            <person name="Sengupta P."/>
            <person name="Hameed A."/>
            <person name="Chuvochina M."/>
            <person name="Mcdonagh F."/>
            <person name="Simpson A.C."/>
            <person name="Singh N.K."/>
            <person name="Rekha P.D."/>
            <person name="Raman K."/>
            <person name="Hugenholtz P."/>
            <person name="Venkateswaran K."/>
        </authorList>
    </citation>
    <scope>NUCLEOTIDE SEQUENCE [LARGE SCALE GENOMIC DNA]</scope>
    <source>
        <strain evidence="2 3">179-BFC-A-HS</strain>
    </source>
</reference>
<dbReference type="InterPro" id="IPR025549">
    <property type="entry name" value="YjzC"/>
</dbReference>
<protein>
    <submittedName>
        <fullName evidence="2">YjzC family protein</fullName>
    </submittedName>
</protein>
<keyword evidence="3" id="KW-1185">Reference proteome</keyword>
<sequence length="59" mass="6910">MGQNSHFRFGQKAPNNGVYREIGETGNNVKNPKMIRMRAGEKFPQNSNHDRVWTYEKNE</sequence>
<evidence type="ECO:0000256" key="1">
    <source>
        <dbReference type="SAM" id="MobiDB-lite"/>
    </source>
</evidence>
<organism evidence="2 3">
    <name type="scientific">Tigheibacillus jepli</name>
    <dbReference type="NCBI Taxonomy" id="3035914"/>
    <lineage>
        <taxon>Bacteria</taxon>
        <taxon>Bacillati</taxon>
        <taxon>Bacillota</taxon>
        <taxon>Bacilli</taxon>
        <taxon>Bacillales</taxon>
        <taxon>Bacillaceae</taxon>
        <taxon>Tigheibacillus</taxon>
    </lineage>
</organism>
<dbReference type="RefSeq" id="WP_306065296.1">
    <property type="nucleotide sequence ID" value="NZ_JAROCA020000001.1"/>
</dbReference>
<proteinExistence type="predicted"/>
<dbReference type="Pfam" id="PF14168">
    <property type="entry name" value="YjzC"/>
    <property type="match status" value="1"/>
</dbReference>
<feature type="region of interest" description="Disordered" evidence="1">
    <location>
        <begin position="1"/>
        <end position="59"/>
    </location>
</feature>
<evidence type="ECO:0000313" key="3">
    <source>
        <dbReference type="Proteomes" id="UP001228376"/>
    </source>
</evidence>
<comment type="caution">
    <text evidence="2">The sequence shown here is derived from an EMBL/GenBank/DDBJ whole genome shotgun (WGS) entry which is preliminary data.</text>
</comment>
<gene>
    <name evidence="2" type="ORF">P5G51_008165</name>
</gene>